<feature type="non-terminal residue" evidence="1">
    <location>
        <position position="86"/>
    </location>
</feature>
<dbReference type="InParanoid" id="A0A0C3P8U9"/>
<dbReference type="EMBL" id="KN831953">
    <property type="protein sequence ID" value="KIO09905.1"/>
    <property type="molecule type" value="Genomic_DNA"/>
</dbReference>
<dbReference type="AlphaFoldDB" id="A0A0C3P8U9"/>
<accession>A0A0C3P8U9</accession>
<reference evidence="1 2" key="1">
    <citation type="submission" date="2014-04" db="EMBL/GenBank/DDBJ databases">
        <authorList>
            <consortium name="DOE Joint Genome Institute"/>
            <person name="Kuo A."/>
            <person name="Kohler A."/>
            <person name="Costa M.D."/>
            <person name="Nagy L.G."/>
            <person name="Floudas D."/>
            <person name="Copeland A."/>
            <person name="Barry K.W."/>
            <person name="Cichocki N."/>
            <person name="Veneault-Fourrey C."/>
            <person name="LaButti K."/>
            <person name="Lindquist E.A."/>
            <person name="Lipzen A."/>
            <person name="Lundell T."/>
            <person name="Morin E."/>
            <person name="Murat C."/>
            <person name="Sun H."/>
            <person name="Tunlid A."/>
            <person name="Henrissat B."/>
            <person name="Grigoriev I.V."/>
            <person name="Hibbett D.S."/>
            <person name="Martin F."/>
            <person name="Nordberg H.P."/>
            <person name="Cantor M.N."/>
            <person name="Hua S.X."/>
        </authorList>
    </citation>
    <scope>NUCLEOTIDE SEQUENCE [LARGE SCALE GENOMIC DNA]</scope>
    <source>
        <strain evidence="1 2">Marx 270</strain>
    </source>
</reference>
<dbReference type="OrthoDB" id="10422984at2759"/>
<dbReference type="STRING" id="870435.A0A0C3P8U9"/>
<gene>
    <name evidence="1" type="ORF">M404DRAFT_995890</name>
</gene>
<evidence type="ECO:0000313" key="1">
    <source>
        <dbReference type="EMBL" id="KIO09905.1"/>
    </source>
</evidence>
<organism evidence="1 2">
    <name type="scientific">Pisolithus tinctorius Marx 270</name>
    <dbReference type="NCBI Taxonomy" id="870435"/>
    <lineage>
        <taxon>Eukaryota</taxon>
        <taxon>Fungi</taxon>
        <taxon>Dikarya</taxon>
        <taxon>Basidiomycota</taxon>
        <taxon>Agaricomycotina</taxon>
        <taxon>Agaricomycetes</taxon>
        <taxon>Agaricomycetidae</taxon>
        <taxon>Boletales</taxon>
        <taxon>Sclerodermatineae</taxon>
        <taxon>Pisolithaceae</taxon>
        <taxon>Pisolithus</taxon>
    </lineage>
</organism>
<evidence type="ECO:0000313" key="2">
    <source>
        <dbReference type="Proteomes" id="UP000054217"/>
    </source>
</evidence>
<dbReference type="HOGENOM" id="CLU_2503992_0_0_1"/>
<reference evidence="2" key="2">
    <citation type="submission" date="2015-01" db="EMBL/GenBank/DDBJ databases">
        <title>Evolutionary Origins and Diversification of the Mycorrhizal Mutualists.</title>
        <authorList>
            <consortium name="DOE Joint Genome Institute"/>
            <consortium name="Mycorrhizal Genomics Consortium"/>
            <person name="Kohler A."/>
            <person name="Kuo A."/>
            <person name="Nagy L.G."/>
            <person name="Floudas D."/>
            <person name="Copeland A."/>
            <person name="Barry K.W."/>
            <person name="Cichocki N."/>
            <person name="Veneault-Fourrey C."/>
            <person name="LaButti K."/>
            <person name="Lindquist E.A."/>
            <person name="Lipzen A."/>
            <person name="Lundell T."/>
            <person name="Morin E."/>
            <person name="Murat C."/>
            <person name="Riley R."/>
            <person name="Ohm R."/>
            <person name="Sun H."/>
            <person name="Tunlid A."/>
            <person name="Henrissat B."/>
            <person name="Grigoriev I.V."/>
            <person name="Hibbett D.S."/>
            <person name="Martin F."/>
        </authorList>
    </citation>
    <scope>NUCLEOTIDE SEQUENCE [LARGE SCALE GENOMIC DNA]</scope>
    <source>
        <strain evidence="2">Marx 270</strain>
    </source>
</reference>
<protein>
    <submittedName>
        <fullName evidence="1">Uncharacterized protein</fullName>
    </submittedName>
</protein>
<dbReference type="Proteomes" id="UP000054217">
    <property type="component" value="Unassembled WGS sequence"/>
</dbReference>
<proteinExistence type="predicted"/>
<name>A0A0C3P8U9_PISTI</name>
<keyword evidence="2" id="KW-1185">Reference proteome</keyword>
<sequence>MNVDLSRAHDSFFGPPSEPIEVGKFIEETARIHAATAEDVLTHPSWQELSAENRAAIEAECSGRYDQFFGCRDIQRTYFLFETASL</sequence>